<dbReference type="InterPro" id="IPR006298">
    <property type="entry name" value="BipA"/>
</dbReference>
<dbReference type="Gene3D" id="3.40.50.300">
    <property type="entry name" value="P-loop containing nucleotide triphosphate hydrolases"/>
    <property type="match status" value="1"/>
</dbReference>
<dbReference type="GO" id="GO:0005525">
    <property type="term" value="F:GTP binding"/>
    <property type="evidence" value="ECO:0007669"/>
    <property type="project" value="UniProtKB-KW"/>
</dbReference>
<dbReference type="InterPro" id="IPR000640">
    <property type="entry name" value="EFG_V-like"/>
</dbReference>
<dbReference type="SUPFAM" id="SSF52540">
    <property type="entry name" value="P-loop containing nucleoside triphosphate hydrolases"/>
    <property type="match status" value="1"/>
</dbReference>
<dbReference type="InterPro" id="IPR031157">
    <property type="entry name" value="G_TR_CS"/>
</dbReference>
<dbReference type="NCBIfam" id="TIGR01394">
    <property type="entry name" value="TypA_BipA"/>
    <property type="match status" value="1"/>
</dbReference>
<gene>
    <name evidence="4" type="ORF">UX87_C0007G0032</name>
</gene>
<dbReference type="EMBL" id="LCNV01000007">
    <property type="protein sequence ID" value="KKU64524.1"/>
    <property type="molecule type" value="Genomic_DNA"/>
</dbReference>
<dbReference type="Gene3D" id="3.30.70.240">
    <property type="match status" value="1"/>
</dbReference>
<dbReference type="SUPFAM" id="SSF50447">
    <property type="entry name" value="Translation proteins"/>
    <property type="match status" value="1"/>
</dbReference>
<organism evidence="4 5">
    <name type="scientific">Candidatus Amesbacteria bacterium GW2011_GWA1_47_16</name>
    <dbReference type="NCBI Taxonomy" id="1618353"/>
    <lineage>
        <taxon>Bacteria</taxon>
        <taxon>Candidatus Amesiibacteriota</taxon>
    </lineage>
</organism>
<dbReference type="AlphaFoldDB" id="A0A0G1S4U0"/>
<keyword evidence="1" id="KW-0547">Nucleotide-binding</keyword>
<reference evidence="4 5" key="1">
    <citation type="journal article" date="2015" name="Nature">
        <title>rRNA introns, odd ribosomes, and small enigmatic genomes across a large radiation of phyla.</title>
        <authorList>
            <person name="Brown C.T."/>
            <person name="Hug L.A."/>
            <person name="Thomas B.C."/>
            <person name="Sharon I."/>
            <person name="Castelle C.J."/>
            <person name="Singh A."/>
            <person name="Wilkins M.J."/>
            <person name="Williams K.H."/>
            <person name="Banfield J.F."/>
        </authorList>
    </citation>
    <scope>NUCLEOTIDE SEQUENCE [LARGE SCALE GENOMIC DNA]</scope>
</reference>
<dbReference type="InterPro" id="IPR048876">
    <property type="entry name" value="BipA_C"/>
</dbReference>
<evidence type="ECO:0000313" key="4">
    <source>
        <dbReference type="EMBL" id="KKU64524.1"/>
    </source>
</evidence>
<dbReference type="InterPro" id="IPR009000">
    <property type="entry name" value="Transl_B-barrel_sf"/>
</dbReference>
<dbReference type="CDD" id="cd01891">
    <property type="entry name" value="TypA_BipA"/>
    <property type="match status" value="1"/>
</dbReference>
<proteinExistence type="predicted"/>
<name>A0A0G1S4U0_9BACT</name>
<dbReference type="SMART" id="SM00838">
    <property type="entry name" value="EFG_C"/>
    <property type="match status" value="1"/>
</dbReference>
<dbReference type="InterPro" id="IPR035651">
    <property type="entry name" value="BipA_V"/>
</dbReference>
<sequence>MDIRNIAIIAHVDHGKTTLVDGILKQTHTFRDNQAEMQQTTILDSYDLEREKGITILAKNTSVVYKDVKINIIDTPGHADFGGEVERVLNMADAALLVVDAAEGPLPQTKFVLQKALQLGLKIIVVINKIDKKDARPAEVLQDTEELFLKLATDSGHLDFPIIYAVGREGRAGMKADQMADDLTPLFELILKEVPNATLEADKPLQMLISTLDWDKHLGKLAIGRIKRGGLKIGQRVALVAENEILSTFTIEKLLVSRGIIREATEEAMCGDIAAVAGKADVEIGQTITDPENPKSLPAILIEEPTMKITIGANTSPFAGRDGKFVTSRQLAERLDREKETNLGMKIADLGGGEYEVAGRGELHLAVLLETMRREGFEMQVSRPQVIMKNGQEPYDEVIIEIPDRYVGTVTTEMGRRQGQMKDMYTDGTGNTRITYVISQRNMIGVRNMLLTLTAGTAVFHTLFAGYKEISPVPDNPRPGVLIALDTGKTLAYSLENAQGRGITFVEPGEDVYEGMIVGQGTRENDIELNVCRGKHLTNMRAAGADIKIALTPAVKLSLEQALDFIGDDELLEITPKTLRMRKRHLTKLERVKYKRNRN</sequence>
<dbReference type="SUPFAM" id="SSF54980">
    <property type="entry name" value="EF-G C-terminal domain-like"/>
    <property type="match status" value="2"/>
</dbReference>
<accession>A0A0G1S4U0</accession>
<evidence type="ECO:0000256" key="2">
    <source>
        <dbReference type="ARBA" id="ARBA00035722"/>
    </source>
</evidence>
<dbReference type="Proteomes" id="UP000034364">
    <property type="component" value="Unassembled WGS sequence"/>
</dbReference>
<dbReference type="PANTHER" id="PTHR42908:SF8">
    <property type="entry name" value="TR-TYPE G DOMAIN-CONTAINING PROTEIN"/>
    <property type="match status" value="1"/>
</dbReference>
<dbReference type="GO" id="GO:0003924">
    <property type="term" value="F:GTPase activity"/>
    <property type="evidence" value="ECO:0007669"/>
    <property type="project" value="InterPro"/>
</dbReference>
<dbReference type="InterPro" id="IPR047041">
    <property type="entry name" value="BipA_GTP-bd_dom"/>
</dbReference>
<comment type="caution">
    <text evidence="4">The sequence shown here is derived from an EMBL/GenBank/DDBJ whole genome shotgun (WGS) entry which is preliminary data.</text>
</comment>
<dbReference type="FunFam" id="3.30.70.870:FF:000003">
    <property type="entry name" value="GTP-binding protein TypA"/>
    <property type="match status" value="1"/>
</dbReference>
<dbReference type="GO" id="GO:0005829">
    <property type="term" value="C:cytosol"/>
    <property type="evidence" value="ECO:0007669"/>
    <property type="project" value="TreeGrafter"/>
</dbReference>
<dbReference type="Gene3D" id="2.40.30.10">
    <property type="entry name" value="Translation factors"/>
    <property type="match status" value="1"/>
</dbReference>
<dbReference type="PROSITE" id="PS00301">
    <property type="entry name" value="G_TR_1"/>
    <property type="match status" value="1"/>
</dbReference>
<dbReference type="CDD" id="cd03691">
    <property type="entry name" value="BipA_TypA_II"/>
    <property type="match status" value="1"/>
</dbReference>
<evidence type="ECO:0000256" key="1">
    <source>
        <dbReference type="ARBA" id="ARBA00023134"/>
    </source>
</evidence>
<dbReference type="Pfam" id="PF00009">
    <property type="entry name" value="GTP_EFTU"/>
    <property type="match status" value="1"/>
</dbReference>
<evidence type="ECO:0000313" key="5">
    <source>
        <dbReference type="Proteomes" id="UP000034364"/>
    </source>
</evidence>
<dbReference type="InterPro" id="IPR004161">
    <property type="entry name" value="EFTu-like_2"/>
</dbReference>
<dbReference type="InterPro" id="IPR000795">
    <property type="entry name" value="T_Tr_GTP-bd_dom"/>
</dbReference>
<dbReference type="Gene3D" id="3.30.70.870">
    <property type="entry name" value="Elongation Factor G (Translational Gtpase), domain 3"/>
    <property type="match status" value="1"/>
</dbReference>
<dbReference type="PATRIC" id="fig|1618353.3.peg.294"/>
<dbReference type="InterPro" id="IPR042116">
    <property type="entry name" value="TypA/BipA_C"/>
</dbReference>
<dbReference type="Pfam" id="PF00679">
    <property type="entry name" value="EFG_C"/>
    <property type="match status" value="1"/>
</dbReference>
<dbReference type="InterPro" id="IPR005225">
    <property type="entry name" value="Small_GTP-bd"/>
</dbReference>
<dbReference type="Gene3D" id="2.40.50.250">
    <property type="entry name" value="bipa protein"/>
    <property type="match status" value="1"/>
</dbReference>
<dbReference type="Pfam" id="PF21018">
    <property type="entry name" value="BipA_C"/>
    <property type="match status" value="1"/>
</dbReference>
<keyword evidence="1" id="KW-0342">GTP-binding</keyword>
<dbReference type="Pfam" id="PF03144">
    <property type="entry name" value="GTP_EFTU_D2"/>
    <property type="match status" value="1"/>
</dbReference>
<dbReference type="PANTHER" id="PTHR42908">
    <property type="entry name" value="TRANSLATION ELONGATION FACTOR-RELATED"/>
    <property type="match status" value="1"/>
</dbReference>
<dbReference type="FunFam" id="2.40.50.250:FF:000001">
    <property type="entry name" value="GTP-binding protein TypA"/>
    <property type="match status" value="1"/>
</dbReference>
<feature type="domain" description="Tr-type G" evidence="3">
    <location>
        <begin position="1"/>
        <end position="198"/>
    </location>
</feature>
<dbReference type="GO" id="GO:1990904">
    <property type="term" value="C:ribonucleoprotein complex"/>
    <property type="evidence" value="ECO:0007669"/>
    <property type="project" value="TreeGrafter"/>
</dbReference>
<evidence type="ECO:0000259" key="3">
    <source>
        <dbReference type="PROSITE" id="PS51722"/>
    </source>
</evidence>
<dbReference type="PRINTS" id="PR00315">
    <property type="entry name" value="ELONGATNFCT"/>
</dbReference>
<dbReference type="FunFam" id="3.40.50.300:FF:000055">
    <property type="entry name" value="GTP-binding protein TypA"/>
    <property type="match status" value="1"/>
</dbReference>
<dbReference type="InterPro" id="IPR027417">
    <property type="entry name" value="P-loop_NTPase"/>
</dbReference>
<dbReference type="CDD" id="cd03710">
    <property type="entry name" value="BipA_TypA_C"/>
    <property type="match status" value="1"/>
</dbReference>
<dbReference type="NCBIfam" id="TIGR00231">
    <property type="entry name" value="small_GTP"/>
    <property type="match status" value="1"/>
</dbReference>
<dbReference type="PROSITE" id="PS51722">
    <property type="entry name" value="G_TR_2"/>
    <property type="match status" value="1"/>
</dbReference>
<protein>
    <recommendedName>
        <fullName evidence="2">50S ribosomal subunit assembly factor BipA</fullName>
    </recommendedName>
</protein>
<dbReference type="InterPro" id="IPR047042">
    <property type="entry name" value="BipA_II"/>
</dbReference>
<dbReference type="InterPro" id="IPR035647">
    <property type="entry name" value="EFG_III/V"/>
</dbReference>